<gene>
    <name evidence="5" type="ORF">HELGO_WM21709</name>
</gene>
<sequence length="159" mass="18358">MRKENLDNFYDNVFKDERKVLGLCVPVTMIHKQLFHEGSVLLLEKFNLTSSELDVLAALFFNNKTLTPTDLYESTIFSSGGMTKLLKKLESKGYVSRSSCNADKRSKLVHIEPKGEQLVQEALALIMHKDNEFFSVLNENEKKVLFKILKKLLYRVVER</sequence>
<dbReference type="PANTHER" id="PTHR42756:SF1">
    <property type="entry name" value="TRANSCRIPTIONAL REPRESSOR OF EMRAB OPERON"/>
    <property type="match status" value="1"/>
</dbReference>
<dbReference type="PROSITE" id="PS50995">
    <property type="entry name" value="HTH_MARR_2"/>
    <property type="match status" value="1"/>
</dbReference>
<dbReference type="SUPFAM" id="SSF46785">
    <property type="entry name" value="Winged helix' DNA-binding domain"/>
    <property type="match status" value="1"/>
</dbReference>
<organism evidence="5">
    <name type="scientific">uncultured Sulfurovum sp</name>
    <dbReference type="NCBI Taxonomy" id="269237"/>
    <lineage>
        <taxon>Bacteria</taxon>
        <taxon>Pseudomonadati</taxon>
        <taxon>Campylobacterota</taxon>
        <taxon>Epsilonproteobacteria</taxon>
        <taxon>Campylobacterales</taxon>
        <taxon>Sulfurovaceae</taxon>
        <taxon>Sulfurovum</taxon>
        <taxon>environmental samples</taxon>
    </lineage>
</organism>
<dbReference type="AlphaFoldDB" id="A0A6S6TI02"/>
<reference evidence="5" key="1">
    <citation type="submission" date="2020-01" db="EMBL/GenBank/DDBJ databases">
        <authorList>
            <person name="Meier V. D."/>
            <person name="Meier V D."/>
        </authorList>
    </citation>
    <scope>NUCLEOTIDE SEQUENCE</scope>
    <source>
        <strain evidence="5">HLG_WM_MAG_04</strain>
    </source>
</reference>
<keyword evidence="1" id="KW-0805">Transcription regulation</keyword>
<evidence type="ECO:0000256" key="1">
    <source>
        <dbReference type="ARBA" id="ARBA00023015"/>
    </source>
</evidence>
<evidence type="ECO:0000313" key="5">
    <source>
        <dbReference type="EMBL" id="CAA6815092.1"/>
    </source>
</evidence>
<dbReference type="InterPro" id="IPR036388">
    <property type="entry name" value="WH-like_DNA-bd_sf"/>
</dbReference>
<dbReference type="Pfam" id="PF12802">
    <property type="entry name" value="MarR_2"/>
    <property type="match status" value="1"/>
</dbReference>
<proteinExistence type="predicted"/>
<evidence type="ECO:0000256" key="2">
    <source>
        <dbReference type="ARBA" id="ARBA00023125"/>
    </source>
</evidence>
<keyword evidence="3" id="KW-0804">Transcription</keyword>
<dbReference type="GO" id="GO:0003700">
    <property type="term" value="F:DNA-binding transcription factor activity"/>
    <property type="evidence" value="ECO:0007669"/>
    <property type="project" value="InterPro"/>
</dbReference>
<accession>A0A6S6TI02</accession>
<name>A0A6S6TI02_9BACT</name>
<dbReference type="PANTHER" id="PTHR42756">
    <property type="entry name" value="TRANSCRIPTIONAL REGULATOR, MARR"/>
    <property type="match status" value="1"/>
</dbReference>
<dbReference type="PRINTS" id="PR00598">
    <property type="entry name" value="HTHMARR"/>
</dbReference>
<dbReference type="InterPro" id="IPR000835">
    <property type="entry name" value="HTH_MarR-typ"/>
</dbReference>
<evidence type="ECO:0000259" key="4">
    <source>
        <dbReference type="PROSITE" id="PS50995"/>
    </source>
</evidence>
<feature type="domain" description="HTH marR-type" evidence="4">
    <location>
        <begin position="1"/>
        <end position="154"/>
    </location>
</feature>
<keyword evidence="2" id="KW-0238">DNA-binding</keyword>
<protein>
    <submittedName>
        <fullName evidence="5">Transcriptional regulator, MarR family</fullName>
    </submittedName>
</protein>
<dbReference type="SMART" id="SM00347">
    <property type="entry name" value="HTH_MARR"/>
    <property type="match status" value="1"/>
</dbReference>
<dbReference type="EMBL" id="CACVAX010000042">
    <property type="protein sequence ID" value="CAA6815092.1"/>
    <property type="molecule type" value="Genomic_DNA"/>
</dbReference>
<dbReference type="GO" id="GO:0003677">
    <property type="term" value="F:DNA binding"/>
    <property type="evidence" value="ECO:0007669"/>
    <property type="project" value="UniProtKB-KW"/>
</dbReference>
<dbReference type="Gene3D" id="1.10.10.10">
    <property type="entry name" value="Winged helix-like DNA-binding domain superfamily/Winged helix DNA-binding domain"/>
    <property type="match status" value="1"/>
</dbReference>
<dbReference type="InterPro" id="IPR036390">
    <property type="entry name" value="WH_DNA-bd_sf"/>
</dbReference>
<evidence type="ECO:0000256" key="3">
    <source>
        <dbReference type="ARBA" id="ARBA00023163"/>
    </source>
</evidence>